<dbReference type="PROSITE" id="PS50088">
    <property type="entry name" value="ANK_REPEAT"/>
    <property type="match status" value="2"/>
</dbReference>
<dbReference type="AlphaFoldDB" id="A0AAD5S9A8"/>
<dbReference type="InterPro" id="IPR036770">
    <property type="entry name" value="Ankyrin_rpt-contain_sf"/>
</dbReference>
<dbReference type="SUPFAM" id="SSF48403">
    <property type="entry name" value="Ankyrin repeat"/>
    <property type="match status" value="1"/>
</dbReference>
<evidence type="ECO:0000256" key="1">
    <source>
        <dbReference type="ARBA" id="ARBA00022737"/>
    </source>
</evidence>
<proteinExistence type="predicted"/>
<dbReference type="SMART" id="SM00248">
    <property type="entry name" value="ANK"/>
    <property type="match status" value="5"/>
</dbReference>
<dbReference type="InterPro" id="IPR002110">
    <property type="entry name" value="Ankyrin_rpt"/>
</dbReference>
<accession>A0AAD5S9A8</accession>
<protein>
    <submittedName>
        <fullName evidence="4">Uncharacterized protein</fullName>
    </submittedName>
</protein>
<dbReference type="EMBL" id="JADGJD010000760">
    <property type="protein sequence ID" value="KAJ3048647.1"/>
    <property type="molecule type" value="Genomic_DNA"/>
</dbReference>
<sequence length="238" mass="26697">MNLTQAANSFRYTLQTHVAEGNLAALRKLLTKKHMPLQCPDPSNGWPLLFYAIRFNQNNLVEYMLDQGHEEKQISKDFNLNTALMIAAEWKNEVAFYMYVDRFPQAISMVNNDGKTALIIAVQKGLNGVVTVLLDRGAQVNATDREGSTPLHHAAAYGHFDTVTLLMERGANINVANAQGWTPFDYAFSVDMRDHLQECALAIAERRPIKVNSLRSHPMMGASAYGQTQPKLDLRTLF</sequence>
<evidence type="ECO:0000313" key="4">
    <source>
        <dbReference type="EMBL" id="KAJ3048647.1"/>
    </source>
</evidence>
<keyword evidence="5" id="KW-1185">Reference proteome</keyword>
<dbReference type="Gene3D" id="1.25.40.20">
    <property type="entry name" value="Ankyrin repeat-containing domain"/>
    <property type="match status" value="1"/>
</dbReference>
<organism evidence="4 5">
    <name type="scientific">Rhizophlyctis rosea</name>
    <dbReference type="NCBI Taxonomy" id="64517"/>
    <lineage>
        <taxon>Eukaryota</taxon>
        <taxon>Fungi</taxon>
        <taxon>Fungi incertae sedis</taxon>
        <taxon>Chytridiomycota</taxon>
        <taxon>Chytridiomycota incertae sedis</taxon>
        <taxon>Chytridiomycetes</taxon>
        <taxon>Rhizophlyctidales</taxon>
        <taxon>Rhizophlyctidaceae</taxon>
        <taxon>Rhizophlyctis</taxon>
    </lineage>
</organism>
<dbReference type="Proteomes" id="UP001212841">
    <property type="component" value="Unassembled WGS sequence"/>
</dbReference>
<name>A0AAD5S9A8_9FUNG</name>
<dbReference type="Pfam" id="PF13857">
    <property type="entry name" value="Ank_5"/>
    <property type="match status" value="1"/>
</dbReference>
<dbReference type="PROSITE" id="PS50297">
    <property type="entry name" value="ANK_REP_REGION"/>
    <property type="match status" value="2"/>
</dbReference>
<keyword evidence="1" id="KW-0677">Repeat</keyword>
<dbReference type="Pfam" id="PF12796">
    <property type="entry name" value="Ank_2"/>
    <property type="match status" value="1"/>
</dbReference>
<dbReference type="PANTHER" id="PTHR24198:SF165">
    <property type="entry name" value="ANKYRIN REPEAT-CONTAINING PROTEIN-RELATED"/>
    <property type="match status" value="1"/>
</dbReference>
<feature type="repeat" description="ANK" evidence="3">
    <location>
        <begin position="146"/>
        <end position="178"/>
    </location>
</feature>
<evidence type="ECO:0000256" key="3">
    <source>
        <dbReference type="PROSITE-ProRule" id="PRU00023"/>
    </source>
</evidence>
<feature type="repeat" description="ANK" evidence="3">
    <location>
        <begin position="113"/>
        <end position="145"/>
    </location>
</feature>
<comment type="caution">
    <text evidence="4">The sequence shown here is derived from an EMBL/GenBank/DDBJ whole genome shotgun (WGS) entry which is preliminary data.</text>
</comment>
<evidence type="ECO:0000256" key="2">
    <source>
        <dbReference type="ARBA" id="ARBA00023043"/>
    </source>
</evidence>
<dbReference type="PANTHER" id="PTHR24198">
    <property type="entry name" value="ANKYRIN REPEAT AND PROTEIN KINASE DOMAIN-CONTAINING PROTEIN"/>
    <property type="match status" value="1"/>
</dbReference>
<evidence type="ECO:0000313" key="5">
    <source>
        <dbReference type="Proteomes" id="UP001212841"/>
    </source>
</evidence>
<reference evidence="4" key="1">
    <citation type="submission" date="2020-05" db="EMBL/GenBank/DDBJ databases">
        <title>Phylogenomic resolution of chytrid fungi.</title>
        <authorList>
            <person name="Stajich J.E."/>
            <person name="Amses K."/>
            <person name="Simmons R."/>
            <person name="Seto K."/>
            <person name="Myers J."/>
            <person name="Bonds A."/>
            <person name="Quandt C.A."/>
            <person name="Barry K."/>
            <person name="Liu P."/>
            <person name="Grigoriev I."/>
            <person name="Longcore J.E."/>
            <person name="James T.Y."/>
        </authorList>
    </citation>
    <scope>NUCLEOTIDE SEQUENCE</scope>
    <source>
        <strain evidence="4">JEL0318</strain>
    </source>
</reference>
<keyword evidence="2 3" id="KW-0040">ANK repeat</keyword>
<gene>
    <name evidence="4" type="ORF">HK097_010356</name>
</gene>